<dbReference type="AlphaFoldDB" id="A0A6J6KWA2"/>
<evidence type="ECO:0000259" key="1">
    <source>
        <dbReference type="Pfam" id="PF01471"/>
    </source>
</evidence>
<sequence>MESNLFRKAIIALAASVTMSIAGTAFVVTGAAASSAPTAVVAQLPLFGDSGPEVVRLQQAIAARGFTVKGGITGSFTTSTKSALRSLQKVAGFKATGKLDERTAKFLGLVDVAPAPVAVVATPVAAVASKNVVVASSSSLPKVGDRSQAVRTIQEVLMRDGIGLVGGADGIFGNGTSAAIAEYQKRRGLSITGVMDDATQAAMIPAPVAPVAQAAVTSTITIDSLPVRGQTSDAVRQLQNALIANGTEVKGGADGIFGVATTIAIGNFQAARGLNQSKALDVNTAVALGLIPSLESQGFPTLDAFPLIGKCSFVDSWHAPRPGGRLHEGVDIIAARGLPLVAVKDGVITKMLTNQTLSGNAIRLTIADGTYFYYAHLDAFAEGITVGTQVSAGQVIGYNGSTGATSSHLHFEVHPRGGEAVNPYPFVKAVDACN</sequence>
<proteinExistence type="predicted"/>
<dbReference type="InterPro" id="IPR011055">
    <property type="entry name" value="Dup_hybrid_motif"/>
</dbReference>
<dbReference type="Gene3D" id="2.70.70.10">
    <property type="entry name" value="Glucose Permease (Domain IIA)"/>
    <property type="match status" value="1"/>
</dbReference>
<dbReference type="CDD" id="cd12797">
    <property type="entry name" value="M23_peptidase"/>
    <property type="match status" value="1"/>
</dbReference>
<dbReference type="SUPFAM" id="SSF51261">
    <property type="entry name" value="Duplicated hybrid motif"/>
    <property type="match status" value="1"/>
</dbReference>
<dbReference type="Pfam" id="PF01551">
    <property type="entry name" value="Peptidase_M23"/>
    <property type="match status" value="1"/>
</dbReference>
<organism evidence="3">
    <name type="scientific">freshwater metagenome</name>
    <dbReference type="NCBI Taxonomy" id="449393"/>
    <lineage>
        <taxon>unclassified sequences</taxon>
        <taxon>metagenomes</taxon>
        <taxon>ecological metagenomes</taxon>
    </lineage>
</organism>
<dbReference type="EMBL" id="CAEZWB010000124">
    <property type="protein sequence ID" value="CAB4652753.1"/>
    <property type="molecule type" value="Genomic_DNA"/>
</dbReference>
<evidence type="ECO:0000259" key="2">
    <source>
        <dbReference type="Pfam" id="PF01551"/>
    </source>
</evidence>
<dbReference type="Gene3D" id="1.10.101.10">
    <property type="entry name" value="PGBD-like superfamily/PGBD"/>
    <property type="match status" value="3"/>
</dbReference>
<dbReference type="GO" id="GO:0004222">
    <property type="term" value="F:metalloendopeptidase activity"/>
    <property type="evidence" value="ECO:0007669"/>
    <property type="project" value="TreeGrafter"/>
</dbReference>
<dbReference type="InterPro" id="IPR036366">
    <property type="entry name" value="PGBDSf"/>
</dbReference>
<feature type="domain" description="Peptidoglycan binding-like" evidence="1">
    <location>
        <begin position="232"/>
        <end position="288"/>
    </location>
</feature>
<reference evidence="3" key="1">
    <citation type="submission" date="2020-05" db="EMBL/GenBank/DDBJ databases">
        <authorList>
            <person name="Chiriac C."/>
            <person name="Salcher M."/>
            <person name="Ghai R."/>
            <person name="Kavagutti S V."/>
        </authorList>
    </citation>
    <scope>NUCLEOTIDE SEQUENCE</scope>
</reference>
<feature type="domain" description="Peptidoglycan binding-like" evidence="1">
    <location>
        <begin position="50"/>
        <end position="107"/>
    </location>
</feature>
<evidence type="ECO:0000313" key="3">
    <source>
        <dbReference type="EMBL" id="CAB4652753.1"/>
    </source>
</evidence>
<dbReference type="PANTHER" id="PTHR21666">
    <property type="entry name" value="PEPTIDASE-RELATED"/>
    <property type="match status" value="1"/>
</dbReference>
<name>A0A6J6KWA2_9ZZZZ</name>
<accession>A0A6J6KWA2</accession>
<dbReference type="Pfam" id="PF01471">
    <property type="entry name" value="PG_binding_1"/>
    <property type="match status" value="3"/>
</dbReference>
<protein>
    <submittedName>
        <fullName evidence="3">Unannotated protein</fullName>
    </submittedName>
</protein>
<dbReference type="InterPro" id="IPR050570">
    <property type="entry name" value="Cell_wall_metabolism_enzyme"/>
</dbReference>
<feature type="domain" description="M23ase beta-sheet core" evidence="2">
    <location>
        <begin position="326"/>
        <end position="423"/>
    </location>
</feature>
<dbReference type="InterPro" id="IPR036365">
    <property type="entry name" value="PGBD-like_sf"/>
</dbReference>
<feature type="domain" description="Peptidoglycan binding-like" evidence="1">
    <location>
        <begin position="147"/>
        <end position="203"/>
    </location>
</feature>
<dbReference type="InterPro" id="IPR002477">
    <property type="entry name" value="Peptidoglycan-bd-like"/>
</dbReference>
<dbReference type="InterPro" id="IPR016047">
    <property type="entry name" value="M23ase_b-sheet_dom"/>
</dbReference>
<gene>
    <name evidence="3" type="ORF">UFOPK2166_00916</name>
</gene>
<dbReference type="SUPFAM" id="SSF47090">
    <property type="entry name" value="PGBD-like"/>
    <property type="match status" value="3"/>
</dbReference>
<dbReference type="PANTHER" id="PTHR21666:SF268">
    <property type="entry name" value="PEPTIDASE M23 DOMAIN-CONTAINING PROTEIN"/>
    <property type="match status" value="1"/>
</dbReference>